<reference evidence="1 2" key="1">
    <citation type="submission" date="2015-01" db="EMBL/GenBank/DDBJ databases">
        <title>Evolution of Trichinella species and genotypes.</title>
        <authorList>
            <person name="Korhonen P.K."/>
            <person name="Edoardo P."/>
            <person name="Giuseppe L.R."/>
            <person name="Gasser R.B."/>
        </authorList>
    </citation>
    <scope>NUCLEOTIDE SEQUENCE [LARGE SCALE GENOMIC DNA]</scope>
    <source>
        <strain evidence="1">ISS470</strain>
    </source>
</reference>
<comment type="caution">
    <text evidence="1">The sequence shown here is derived from an EMBL/GenBank/DDBJ whole genome shotgun (WGS) entry which is preliminary data.</text>
</comment>
<dbReference type="EMBL" id="JYDT01000027">
    <property type="protein sequence ID" value="KRY89802.1"/>
    <property type="molecule type" value="Genomic_DNA"/>
</dbReference>
<gene>
    <name evidence="1" type="ORF">T4D_14514</name>
</gene>
<name>A0A0V1FUV0_TRIPS</name>
<sequence length="102" mass="12226">MAINLFINCHLEELFTVLVMKTLILLLNFETGFNNLILIKIGACSAKRRLEKRQAFMLIMQYKMCNREVEKQKKRFAVLEKQQNIYAIFDFKKQKKLPRKKQ</sequence>
<evidence type="ECO:0000313" key="1">
    <source>
        <dbReference type="EMBL" id="KRY89802.1"/>
    </source>
</evidence>
<dbReference type="Proteomes" id="UP000054995">
    <property type="component" value="Unassembled WGS sequence"/>
</dbReference>
<proteinExistence type="predicted"/>
<evidence type="ECO:0000313" key="2">
    <source>
        <dbReference type="Proteomes" id="UP000054995"/>
    </source>
</evidence>
<dbReference type="AlphaFoldDB" id="A0A0V1FUV0"/>
<protein>
    <submittedName>
        <fullName evidence="1">Uncharacterized protein</fullName>
    </submittedName>
</protein>
<accession>A0A0V1FUV0</accession>
<keyword evidence="2" id="KW-1185">Reference proteome</keyword>
<organism evidence="1 2">
    <name type="scientific">Trichinella pseudospiralis</name>
    <name type="common">Parasitic roundworm</name>
    <dbReference type="NCBI Taxonomy" id="6337"/>
    <lineage>
        <taxon>Eukaryota</taxon>
        <taxon>Metazoa</taxon>
        <taxon>Ecdysozoa</taxon>
        <taxon>Nematoda</taxon>
        <taxon>Enoplea</taxon>
        <taxon>Dorylaimia</taxon>
        <taxon>Trichinellida</taxon>
        <taxon>Trichinellidae</taxon>
        <taxon>Trichinella</taxon>
    </lineage>
</organism>